<comment type="similarity">
    <text evidence="6">Belongs to the ABC-4 integral membrane protein family.</text>
</comment>
<sequence length="714" mass="77831">MGARRDAIRILLRIAFRNLVAGRVRTAIIGAIVLGGSFLVVLGSSLMDSIDRGMRTSIQGSLGGQLQVYNAASQDPLELYGGLRGESQLAPIEDFSRVKDVLSKVPNVRAVVPMGIDQAMVATGNVIDVALEKLRADVRRLEAGDRSPDALRGYEARKAHVRRIVGLLRDELGQARVIADLDGREAEERRREWADLGRAAADDFWAGFDRDRYGHLEFLENRIAKLSMDGSFTFIRYVGTDPDAFFRAFELAQVATGEMIPKGRRGILVGKQYAEEWLKLKNARRLDLIKDARDRRGRRIADARDEELQRWVKENQSGTKEILQQLDPIQAEEATRRLRAALGPEAAGEELPALLARLFRTDDRNFEAHYRIFYDQLAPLLRLYLINVGDTITIKAPAKSGYFNSVNVKVYGFIQFRQIEKSGIAGMMSVLDLLSFRDLYGYMTKEKAAEIASLKGAVGARDVAREDAEAALFGGGGALEGEAKAAAIDERTLLGGAAATRAGASAADRPYTQEELDRGVALNAALVLDDPGRLRRTLRDVQAASDREKLGLKVVDWHAASGMVGQFVTTLRIVLYVSVFIFFVVALVIINNAMVMATLQRVTEIGTMRAIGAQRRFVLVMLLVETATVGLVFGLVGAALGGAGVWLVRAAGGIPATNDMLNFLFAGPTLLPALGGASVVVSLVIVVVVSILSGFYPALLAMRVTPVEAMSTED</sequence>
<name>A0ABM7WXD3_9BACT</name>
<proteinExistence type="inferred from homology"/>
<gene>
    <name evidence="9" type="ORF">AMOR_30820</name>
</gene>
<feature type="transmembrane region" description="Helical" evidence="7">
    <location>
        <begin position="670"/>
        <end position="696"/>
    </location>
</feature>
<feature type="transmembrane region" description="Helical" evidence="7">
    <location>
        <begin position="573"/>
        <end position="596"/>
    </location>
</feature>
<protein>
    <recommendedName>
        <fullName evidence="8">ABC3 transporter permease C-terminal domain-containing protein</fullName>
    </recommendedName>
</protein>
<evidence type="ECO:0000256" key="3">
    <source>
        <dbReference type="ARBA" id="ARBA00022692"/>
    </source>
</evidence>
<evidence type="ECO:0000256" key="7">
    <source>
        <dbReference type="SAM" id="Phobius"/>
    </source>
</evidence>
<evidence type="ECO:0000256" key="5">
    <source>
        <dbReference type="ARBA" id="ARBA00023136"/>
    </source>
</evidence>
<evidence type="ECO:0000256" key="6">
    <source>
        <dbReference type="ARBA" id="ARBA00038076"/>
    </source>
</evidence>
<evidence type="ECO:0000313" key="9">
    <source>
        <dbReference type="EMBL" id="BDG04086.1"/>
    </source>
</evidence>
<dbReference type="InterPro" id="IPR050250">
    <property type="entry name" value="Macrolide_Exporter_MacB"/>
</dbReference>
<organism evidence="9 10">
    <name type="scientific">Anaeromyxobacter oryzae</name>
    <dbReference type="NCBI Taxonomy" id="2918170"/>
    <lineage>
        <taxon>Bacteria</taxon>
        <taxon>Pseudomonadati</taxon>
        <taxon>Myxococcota</taxon>
        <taxon>Myxococcia</taxon>
        <taxon>Myxococcales</taxon>
        <taxon>Cystobacterineae</taxon>
        <taxon>Anaeromyxobacteraceae</taxon>
        <taxon>Anaeromyxobacter</taxon>
    </lineage>
</organism>
<feature type="domain" description="ABC3 transporter permease C-terminal" evidence="8">
    <location>
        <begin position="577"/>
        <end position="706"/>
    </location>
</feature>
<evidence type="ECO:0000256" key="4">
    <source>
        <dbReference type="ARBA" id="ARBA00022989"/>
    </source>
</evidence>
<evidence type="ECO:0000259" key="8">
    <source>
        <dbReference type="Pfam" id="PF02687"/>
    </source>
</evidence>
<feature type="transmembrane region" description="Helical" evidence="7">
    <location>
        <begin position="617"/>
        <end position="650"/>
    </location>
</feature>
<dbReference type="Pfam" id="PF02687">
    <property type="entry name" value="FtsX"/>
    <property type="match status" value="1"/>
</dbReference>
<evidence type="ECO:0000256" key="2">
    <source>
        <dbReference type="ARBA" id="ARBA00022475"/>
    </source>
</evidence>
<feature type="transmembrane region" description="Helical" evidence="7">
    <location>
        <begin position="27"/>
        <end position="47"/>
    </location>
</feature>
<comment type="subcellular location">
    <subcellularLocation>
        <location evidence="1">Cell membrane</location>
        <topology evidence="1">Multi-pass membrane protein</topology>
    </subcellularLocation>
</comment>
<keyword evidence="2" id="KW-1003">Cell membrane</keyword>
<evidence type="ECO:0000313" key="10">
    <source>
        <dbReference type="Proteomes" id="UP001162891"/>
    </source>
</evidence>
<accession>A0ABM7WXD3</accession>
<dbReference type="PANTHER" id="PTHR30572:SF4">
    <property type="entry name" value="ABC TRANSPORTER PERMEASE YTRF"/>
    <property type="match status" value="1"/>
</dbReference>
<dbReference type="EMBL" id="AP025591">
    <property type="protein sequence ID" value="BDG04086.1"/>
    <property type="molecule type" value="Genomic_DNA"/>
</dbReference>
<keyword evidence="5 7" id="KW-0472">Membrane</keyword>
<dbReference type="PANTHER" id="PTHR30572">
    <property type="entry name" value="MEMBRANE COMPONENT OF TRANSPORTER-RELATED"/>
    <property type="match status" value="1"/>
</dbReference>
<reference evidence="10" key="1">
    <citation type="journal article" date="2022" name="Int. J. Syst. Evol. Microbiol.">
        <title>Anaeromyxobacter oryzae sp. nov., Anaeromyxobacter diazotrophicus sp. nov. and Anaeromyxobacter paludicola sp. nov., isolated from paddy soils.</title>
        <authorList>
            <person name="Itoh H."/>
            <person name="Xu Z."/>
            <person name="Mise K."/>
            <person name="Masuda Y."/>
            <person name="Ushijima N."/>
            <person name="Hayakawa C."/>
            <person name="Shiratori Y."/>
            <person name="Senoo K."/>
        </authorList>
    </citation>
    <scope>NUCLEOTIDE SEQUENCE [LARGE SCALE GENOMIC DNA]</scope>
    <source>
        <strain evidence="10">Red232</strain>
    </source>
</reference>
<dbReference type="RefSeq" id="WP_248352460.1">
    <property type="nucleotide sequence ID" value="NZ_AP025591.1"/>
</dbReference>
<keyword evidence="4 7" id="KW-1133">Transmembrane helix</keyword>
<keyword evidence="3 7" id="KW-0812">Transmembrane</keyword>
<keyword evidence="10" id="KW-1185">Reference proteome</keyword>
<dbReference type="Proteomes" id="UP001162891">
    <property type="component" value="Chromosome"/>
</dbReference>
<dbReference type="InterPro" id="IPR003838">
    <property type="entry name" value="ABC3_permease_C"/>
</dbReference>
<evidence type="ECO:0000256" key="1">
    <source>
        <dbReference type="ARBA" id="ARBA00004651"/>
    </source>
</evidence>